<keyword evidence="7" id="KW-1185">Reference proteome</keyword>
<feature type="domain" description="PDZ" evidence="5">
    <location>
        <begin position="926"/>
        <end position="1008"/>
    </location>
</feature>
<dbReference type="PROSITE" id="PS50106">
    <property type="entry name" value="PDZ"/>
    <property type="match status" value="7"/>
</dbReference>
<dbReference type="FunFam" id="2.30.42.10:FF:000023">
    <property type="entry name" value="Glutamate receptor interacting protein 1"/>
    <property type="match status" value="1"/>
</dbReference>
<feature type="domain" description="PDZ" evidence="5">
    <location>
        <begin position="440"/>
        <end position="515"/>
    </location>
</feature>
<dbReference type="InterPro" id="IPR043545">
    <property type="entry name" value="GRIP1/2"/>
</dbReference>
<evidence type="ECO:0000256" key="3">
    <source>
        <dbReference type="ARBA" id="ARBA00022737"/>
    </source>
</evidence>
<dbReference type="FunFam" id="2.30.42.10:FF:000031">
    <property type="entry name" value="Glutamate receptor interacting protein 1"/>
    <property type="match status" value="1"/>
</dbReference>
<evidence type="ECO:0000313" key="6">
    <source>
        <dbReference type="Ensembl" id="ENSLCAP00010033100.1"/>
    </source>
</evidence>
<dbReference type="SMART" id="SM00228">
    <property type="entry name" value="PDZ"/>
    <property type="match status" value="7"/>
</dbReference>
<feature type="region of interest" description="Disordered" evidence="4">
    <location>
        <begin position="888"/>
        <end position="912"/>
    </location>
</feature>
<sequence length="1043" mass="113034">MLCGLRRDTKNSIDEGPYSKGSKESGGSDQSHSSRRRSLSEEYRGVTTVDLMKREGSSLGLTISGGSDKDGKPRVSNLRPGGLAARSDQLNVGDYIKSVNGINLSKLRHDEIISLLKNIGERVVLEVEYELPPFVQTPSGVITKTIEVCLHKEGNSFGFVMRGGFHEDWRRSRPLVVTYVRPGGPADREGTLKAGDRVLSIDGMPLNREKHADALTMLMQSGQEALFLIEYDVSVMEAVQQASGPLLVEIVKGPSASLGISLTTTIYRSKQVIIIDKIKPASVVERCGALHAGDILLSIDGTSTEHCSLMEATQLLASTSDIVKLEILPASQSRLPVRPQDTGMSCKLHIQHNLLIRVVLCLLSSALVSGGFSPSSTATSGFSSQGSNTLPCPIPPIAPTSPRSSTGKRRNRKKDHKSSLSLASSSVGPGGQVFHVETSEVVLRGDPLTGFGIQLQGGVFATETLSAPPVIRFIEPDSPAERCGLLQVGDRLLSINGIPTEDGTLEEAHQLLRDSALANKVTVEIEFDVAESVVPSSGTFHVKLPKRRGVELGITISASKKPGKPLIISDIRKGSIAHRTGTLEPGDRLLAIDSVRLENCTMEDAMHVLQQAEDMVKLRIQKDEDNIDELEMSGSIIYTVELKRYNGPLGITISGTEEPFDPIVISGLTKKGLAERTGAIHIGDRVLAINGVSLKGKPLSEAIHLLQMAGESVTLKIKKQADRILNFIYISILDELTDSQKTSKHSEVYSATVPSIDSAMSSWDSSGFDAGYSSQGTYLHKASDILLNPNEWRRTKHRSQTSSSSAGLVHHTAFVSPPRCHGTLNQEDSFWSQALQDLETCGQSEILRELEASMTGSALSLYLEETKTNEDLMFQSDISPIKREGIHAESKNKSNLNMSTGARDVPSRGKGDPCDILSPTTLALHKVTIQKDLESHDFGFSVSDGLLEKGVFVNMIRPDGPADQAGLKPFDRILQVNRVRTRDLDCCLTVPLIMEAGDSLDLVISRNPLAAADTGLPDDCDHPSNSVFCFPEHRTNDTLLFLF</sequence>
<dbReference type="CDD" id="cd06685">
    <property type="entry name" value="PDZ7_GRIP1-2-like"/>
    <property type="match status" value="1"/>
</dbReference>
<dbReference type="FunFam" id="2.30.42.10:FF:000021">
    <property type="entry name" value="Glutamate receptor interacting protein 1"/>
    <property type="match status" value="1"/>
</dbReference>
<feature type="domain" description="PDZ" evidence="5">
    <location>
        <begin position="541"/>
        <end position="624"/>
    </location>
</feature>
<reference evidence="6" key="3">
    <citation type="submission" date="2025-09" db="UniProtKB">
        <authorList>
            <consortium name="Ensembl"/>
        </authorList>
    </citation>
    <scope>IDENTIFICATION</scope>
</reference>
<dbReference type="FunFam" id="2.30.42.10:FF:000025">
    <property type="entry name" value="Glutamate receptor interacting protein 1"/>
    <property type="match status" value="1"/>
</dbReference>
<reference evidence="7" key="1">
    <citation type="submission" date="2015-09" db="EMBL/GenBank/DDBJ databases">
        <authorList>
            <person name="Sai Rama Sridatta P."/>
        </authorList>
    </citation>
    <scope>NUCLEOTIDE SEQUENCE [LARGE SCALE GENOMIC DNA]</scope>
</reference>
<accession>A0A4W6E530</accession>
<organism evidence="6 7">
    <name type="scientific">Lates calcarifer</name>
    <name type="common">Barramundi</name>
    <name type="synonym">Holocentrus calcarifer</name>
    <dbReference type="NCBI Taxonomy" id="8187"/>
    <lineage>
        <taxon>Eukaryota</taxon>
        <taxon>Metazoa</taxon>
        <taxon>Chordata</taxon>
        <taxon>Craniata</taxon>
        <taxon>Vertebrata</taxon>
        <taxon>Euteleostomi</taxon>
        <taxon>Actinopterygii</taxon>
        <taxon>Neopterygii</taxon>
        <taxon>Teleostei</taxon>
        <taxon>Neoteleostei</taxon>
        <taxon>Acanthomorphata</taxon>
        <taxon>Carangaria</taxon>
        <taxon>Carangaria incertae sedis</taxon>
        <taxon>Centropomidae</taxon>
        <taxon>Lates</taxon>
    </lineage>
</organism>
<gene>
    <name evidence="6" type="primary">GRIP2</name>
</gene>
<comment type="subcellular location">
    <subcellularLocation>
        <location evidence="1">Cytoplasm</location>
    </subcellularLocation>
</comment>
<evidence type="ECO:0000313" key="7">
    <source>
        <dbReference type="Proteomes" id="UP000314980"/>
    </source>
</evidence>
<dbReference type="FunFam" id="2.30.42.10:FF:000022">
    <property type="entry name" value="Glutamate receptor interacting protein 1"/>
    <property type="match status" value="1"/>
</dbReference>
<feature type="compositionally biased region" description="Low complexity" evidence="4">
    <location>
        <begin position="378"/>
        <end position="391"/>
    </location>
</feature>
<dbReference type="CDD" id="cd06681">
    <property type="entry name" value="PDZ2_GRIP1-2-like"/>
    <property type="match status" value="1"/>
</dbReference>
<dbReference type="Gene3D" id="2.30.42.10">
    <property type="match status" value="7"/>
</dbReference>
<evidence type="ECO:0000259" key="5">
    <source>
        <dbReference type="PROSITE" id="PS50106"/>
    </source>
</evidence>
<dbReference type="InterPro" id="IPR041489">
    <property type="entry name" value="PDZ_6"/>
</dbReference>
<keyword evidence="2" id="KW-0963">Cytoplasm</keyword>
<evidence type="ECO:0000256" key="1">
    <source>
        <dbReference type="ARBA" id="ARBA00004496"/>
    </source>
</evidence>
<dbReference type="CDD" id="cd06684">
    <property type="entry name" value="PDZ3_GRIP1-2-like"/>
    <property type="match status" value="1"/>
</dbReference>
<protein>
    <submittedName>
        <fullName evidence="6">Glutamate receptor interacting protein 2a</fullName>
    </submittedName>
</protein>
<dbReference type="CDD" id="cd06683">
    <property type="entry name" value="PDZ6_GRIP1-2-like"/>
    <property type="match status" value="1"/>
</dbReference>
<keyword evidence="3" id="KW-0677">Repeat</keyword>
<evidence type="ECO:0000256" key="4">
    <source>
        <dbReference type="SAM" id="MobiDB-lite"/>
    </source>
</evidence>
<dbReference type="GeneTree" id="ENSGT00940000155615"/>
<feature type="region of interest" description="Disordered" evidence="4">
    <location>
        <begin position="1"/>
        <end position="47"/>
    </location>
</feature>
<evidence type="ECO:0000256" key="2">
    <source>
        <dbReference type="ARBA" id="ARBA00022490"/>
    </source>
</evidence>
<dbReference type="AlphaFoldDB" id="A0A4W6E530"/>
<dbReference type="CDD" id="cd06686">
    <property type="entry name" value="PDZ4_GRIP1-2-like"/>
    <property type="match status" value="1"/>
</dbReference>
<dbReference type="Ensembl" id="ENSLCAT00010033889.1">
    <property type="protein sequence ID" value="ENSLCAP00010033100.1"/>
    <property type="gene ID" value="ENSLCAG00010015567.1"/>
</dbReference>
<dbReference type="Proteomes" id="UP000314980">
    <property type="component" value="Unassembled WGS sequence"/>
</dbReference>
<feature type="compositionally biased region" description="Basic and acidic residues" evidence="4">
    <location>
        <begin position="1"/>
        <end position="13"/>
    </location>
</feature>
<dbReference type="PANTHER" id="PTHR46227">
    <property type="entry name" value="GLUTAMATE RECEPTOR-INTERACTING PROTEIN GRIP"/>
    <property type="match status" value="1"/>
</dbReference>
<dbReference type="GO" id="GO:0005737">
    <property type="term" value="C:cytoplasm"/>
    <property type="evidence" value="ECO:0007669"/>
    <property type="project" value="UniProtKB-SubCell"/>
</dbReference>
<name>A0A4W6E530_LATCA</name>
<dbReference type="CDD" id="cd06687">
    <property type="entry name" value="PDZ1_GRIP1-2-like"/>
    <property type="match status" value="1"/>
</dbReference>
<feature type="domain" description="PDZ" evidence="5">
    <location>
        <begin position="247"/>
        <end position="331"/>
    </location>
</feature>
<dbReference type="GO" id="GO:0098887">
    <property type="term" value="P:neurotransmitter receptor transport, endosome to postsynaptic membrane"/>
    <property type="evidence" value="ECO:0007669"/>
    <property type="project" value="TreeGrafter"/>
</dbReference>
<dbReference type="Pfam" id="PF17820">
    <property type="entry name" value="PDZ_6"/>
    <property type="match status" value="1"/>
</dbReference>
<feature type="region of interest" description="Disordered" evidence="4">
    <location>
        <begin position="378"/>
        <end position="431"/>
    </location>
</feature>
<dbReference type="FunFam" id="2.30.42.10:FF:000034">
    <property type="entry name" value="Glutamate receptor interacting protein 1"/>
    <property type="match status" value="1"/>
</dbReference>
<dbReference type="CDD" id="cd06682">
    <property type="entry name" value="PDZ5_GRIP1-2-like"/>
    <property type="match status" value="1"/>
</dbReference>
<proteinExistence type="predicted"/>
<dbReference type="InterPro" id="IPR001478">
    <property type="entry name" value="PDZ"/>
</dbReference>
<dbReference type="SUPFAM" id="SSF50156">
    <property type="entry name" value="PDZ domain-like"/>
    <property type="match status" value="7"/>
</dbReference>
<reference evidence="6" key="2">
    <citation type="submission" date="2025-08" db="UniProtKB">
        <authorList>
            <consortium name="Ensembl"/>
        </authorList>
    </citation>
    <scope>IDENTIFICATION</scope>
</reference>
<feature type="domain" description="PDZ" evidence="5">
    <location>
        <begin position="147"/>
        <end position="233"/>
    </location>
</feature>
<dbReference type="FunFam" id="2.30.42.10:FF:000035">
    <property type="entry name" value="Glutamate receptor interacting protein 1"/>
    <property type="match status" value="1"/>
</dbReference>
<feature type="domain" description="PDZ" evidence="5">
    <location>
        <begin position="639"/>
        <end position="721"/>
    </location>
</feature>
<feature type="region of interest" description="Disordered" evidence="4">
    <location>
        <begin position="60"/>
        <end position="82"/>
    </location>
</feature>
<dbReference type="PANTHER" id="PTHR46227:SF5">
    <property type="entry name" value="GLUTAMATE RECEPTOR INTERACTING PROTEIN 2 ISOFORM X1"/>
    <property type="match status" value="1"/>
</dbReference>
<feature type="compositionally biased region" description="Basic residues" evidence="4">
    <location>
        <begin position="406"/>
        <end position="416"/>
    </location>
</feature>
<feature type="domain" description="PDZ" evidence="5">
    <location>
        <begin position="48"/>
        <end position="131"/>
    </location>
</feature>
<dbReference type="Pfam" id="PF00595">
    <property type="entry name" value="PDZ"/>
    <property type="match status" value="6"/>
</dbReference>
<dbReference type="InterPro" id="IPR036034">
    <property type="entry name" value="PDZ_sf"/>
</dbReference>